<keyword evidence="1" id="KW-0547">Nucleotide-binding</keyword>
<dbReference type="InterPro" id="IPR005225">
    <property type="entry name" value="Small_GTP-bd"/>
</dbReference>
<dbReference type="Proteomes" id="UP000248584">
    <property type="component" value="Unassembled WGS sequence"/>
</dbReference>
<accession>A0ABX5PU85</accession>
<dbReference type="EMBL" id="QKZR01000008">
    <property type="protein sequence ID" value="PZX36828.1"/>
    <property type="molecule type" value="Genomic_DNA"/>
</dbReference>
<dbReference type="InterPro" id="IPR027417">
    <property type="entry name" value="P-loop_NTPase"/>
</dbReference>
<proteinExistence type="predicted"/>
<dbReference type="PROSITE" id="PS51419">
    <property type="entry name" value="RAB"/>
    <property type="match status" value="1"/>
</dbReference>
<name>A0ABX5PU85_9FLAO</name>
<gene>
    <name evidence="3" type="ORF">LX97_03291</name>
</gene>
<evidence type="ECO:0000313" key="4">
    <source>
        <dbReference type="Proteomes" id="UP000248584"/>
    </source>
</evidence>
<sequence>MSSKKIVIVGSFGVGKTSLIRRFVDDTFAEDYKVTIGVHILKKTVELPEHTVNLIIWDTEGTDEIEEIRKSYLIGTHGFIYVSDVTRPRTYENIGAHKDYLIKNFGNIPILTVGNKSDLLIKGSIAQKKEELDFLDMLVSAKEGNNIQRLFEKMAKILIS</sequence>
<dbReference type="CDD" id="cd00154">
    <property type="entry name" value="Rab"/>
    <property type="match status" value="1"/>
</dbReference>
<dbReference type="SMART" id="SM00173">
    <property type="entry name" value="RAS"/>
    <property type="match status" value="1"/>
</dbReference>
<keyword evidence="2" id="KW-0342">GTP-binding</keyword>
<dbReference type="SUPFAM" id="SSF52540">
    <property type="entry name" value="P-loop containing nucleoside triphosphate hydrolases"/>
    <property type="match status" value="1"/>
</dbReference>
<evidence type="ECO:0000256" key="2">
    <source>
        <dbReference type="ARBA" id="ARBA00023134"/>
    </source>
</evidence>
<dbReference type="InterPro" id="IPR001806">
    <property type="entry name" value="Small_GTPase"/>
</dbReference>
<reference evidence="3 4" key="1">
    <citation type="submission" date="2018-06" db="EMBL/GenBank/DDBJ databases">
        <title>Genomic Encyclopedia of Archaeal and Bacterial Type Strains, Phase II (KMG-II): from individual species to whole genera.</title>
        <authorList>
            <person name="Goeker M."/>
        </authorList>
    </citation>
    <scope>NUCLEOTIDE SEQUENCE [LARGE SCALE GENOMIC DNA]</scope>
    <source>
        <strain evidence="3 4">DSM 17205</strain>
    </source>
</reference>
<dbReference type="Gene3D" id="3.40.50.300">
    <property type="entry name" value="P-loop containing nucleotide triphosphate hydrolases"/>
    <property type="match status" value="1"/>
</dbReference>
<dbReference type="InterPro" id="IPR050227">
    <property type="entry name" value="Rab"/>
</dbReference>
<dbReference type="SMART" id="SM00175">
    <property type="entry name" value="RAB"/>
    <property type="match status" value="1"/>
</dbReference>
<keyword evidence="4" id="KW-1185">Reference proteome</keyword>
<organism evidence="3 4">
    <name type="scientific">Nonlabens dokdonensis</name>
    <dbReference type="NCBI Taxonomy" id="328515"/>
    <lineage>
        <taxon>Bacteria</taxon>
        <taxon>Pseudomonadati</taxon>
        <taxon>Bacteroidota</taxon>
        <taxon>Flavobacteriia</taxon>
        <taxon>Flavobacteriales</taxon>
        <taxon>Flavobacteriaceae</taxon>
        <taxon>Nonlabens</taxon>
    </lineage>
</organism>
<dbReference type="PANTHER" id="PTHR47977">
    <property type="entry name" value="RAS-RELATED PROTEIN RAB"/>
    <property type="match status" value="1"/>
</dbReference>
<dbReference type="SMART" id="SM00174">
    <property type="entry name" value="RHO"/>
    <property type="match status" value="1"/>
</dbReference>
<evidence type="ECO:0000313" key="3">
    <source>
        <dbReference type="EMBL" id="PZX36828.1"/>
    </source>
</evidence>
<dbReference type="NCBIfam" id="TIGR00231">
    <property type="entry name" value="small_GTP"/>
    <property type="match status" value="1"/>
</dbReference>
<dbReference type="PROSITE" id="PS51421">
    <property type="entry name" value="RAS"/>
    <property type="match status" value="1"/>
</dbReference>
<comment type="caution">
    <text evidence="3">The sequence shown here is derived from an EMBL/GenBank/DDBJ whole genome shotgun (WGS) entry which is preliminary data.</text>
</comment>
<protein>
    <submittedName>
        <fullName evidence="3">Small GTP-binding protein</fullName>
    </submittedName>
</protein>
<dbReference type="RefSeq" id="WP_015362419.1">
    <property type="nucleotide sequence ID" value="NZ_QKZR01000008.1"/>
</dbReference>
<evidence type="ECO:0000256" key="1">
    <source>
        <dbReference type="ARBA" id="ARBA00022741"/>
    </source>
</evidence>
<dbReference type="Pfam" id="PF00071">
    <property type="entry name" value="Ras"/>
    <property type="match status" value="1"/>
</dbReference>
<dbReference type="PRINTS" id="PR00449">
    <property type="entry name" value="RASTRNSFRMNG"/>
</dbReference>